<feature type="transmembrane region" description="Helical" evidence="1">
    <location>
        <begin position="127"/>
        <end position="146"/>
    </location>
</feature>
<keyword evidence="1" id="KW-0812">Transmembrane</keyword>
<feature type="transmembrane region" description="Helical" evidence="1">
    <location>
        <begin position="152"/>
        <end position="175"/>
    </location>
</feature>
<evidence type="ECO:0000313" key="2">
    <source>
        <dbReference type="EMBL" id="ANB61471.1"/>
    </source>
</evidence>
<evidence type="ECO:0000313" key="3">
    <source>
        <dbReference type="Proteomes" id="UP000076865"/>
    </source>
</evidence>
<dbReference type="InterPro" id="IPR014617">
    <property type="entry name" value="YphA_Bacsu"/>
</dbReference>
<reference evidence="2 3" key="1">
    <citation type="journal article" date="2006" name="Syst. Appl. Microbiol.">
        <title>Anoxybacillus amylolyticus sp. nov., a thermophilic amylase producing bacterium isolated from Mount Rittmann (Antarctica).</title>
        <authorList>
            <person name="Poli A."/>
            <person name="Esposito E."/>
            <person name="Lama L."/>
            <person name="Orlando P."/>
            <person name="Nicolaus G."/>
            <person name="de Appolonia F."/>
            <person name="Gambacorta A."/>
            <person name="Nicolaus B."/>
        </authorList>
    </citation>
    <scope>NUCLEOTIDE SEQUENCE [LARGE SCALE GENOMIC DNA]</scope>
    <source>
        <strain evidence="2 3">DSM 15939</strain>
    </source>
</reference>
<dbReference type="KEGG" id="aamy:GFC30_2420"/>
<dbReference type="PATRIC" id="fig|294699.3.peg.2489"/>
<dbReference type="EMBL" id="CP015438">
    <property type="protein sequence ID" value="ANB61471.1"/>
    <property type="molecule type" value="Genomic_DNA"/>
</dbReference>
<dbReference type="Pfam" id="PF24124">
    <property type="entry name" value="YphA"/>
    <property type="match status" value="1"/>
</dbReference>
<feature type="transmembrane region" description="Helical" evidence="1">
    <location>
        <begin position="51"/>
        <end position="67"/>
    </location>
</feature>
<gene>
    <name evidence="2" type="ORF">GFC30_2420</name>
</gene>
<evidence type="ECO:0000256" key="1">
    <source>
        <dbReference type="SAM" id="Phobius"/>
    </source>
</evidence>
<sequence>MEGLYFYWWAWVIWIYATFLQKKTNERTRLAAAMLLLICGSIYKIKIGSFSITYSFLFLFLFSLAAVRRQMSGLLLLSSLAVAFFSASVRLLAIADPIVVWADERWLLAIGTTMLVLFIERKPTMRILATVIGSCQGDIVYAVAVHDVFSSLIGSLFFFDALALTGALLFGWSVLEHLPQYIDEKQLKRNKPL</sequence>
<proteinExistence type="predicted"/>
<name>A0A160F5P6_9BACL</name>
<feature type="transmembrane region" description="Helical" evidence="1">
    <location>
        <begin position="105"/>
        <end position="120"/>
    </location>
</feature>
<dbReference type="RefSeq" id="WP_066325853.1">
    <property type="nucleotide sequence ID" value="NZ_CP015438.1"/>
</dbReference>
<feature type="transmembrane region" description="Helical" evidence="1">
    <location>
        <begin position="6"/>
        <end position="21"/>
    </location>
</feature>
<keyword evidence="1" id="KW-0472">Membrane</keyword>
<keyword evidence="1" id="KW-1133">Transmembrane helix</keyword>
<feature type="transmembrane region" description="Helical" evidence="1">
    <location>
        <begin position="74"/>
        <end position="93"/>
    </location>
</feature>
<protein>
    <submittedName>
        <fullName evidence="2">Putative membrane protein</fullName>
    </submittedName>
</protein>
<dbReference type="OrthoDB" id="2965169at2"/>
<organism evidence="2 3">
    <name type="scientific">Anoxybacteroides amylolyticum</name>
    <dbReference type="NCBI Taxonomy" id="294699"/>
    <lineage>
        <taxon>Bacteria</taxon>
        <taxon>Bacillati</taxon>
        <taxon>Bacillota</taxon>
        <taxon>Bacilli</taxon>
        <taxon>Bacillales</taxon>
        <taxon>Anoxybacillaceae</taxon>
        <taxon>Anoxybacteroides</taxon>
    </lineage>
</organism>
<feature type="transmembrane region" description="Helical" evidence="1">
    <location>
        <begin position="28"/>
        <end position="45"/>
    </location>
</feature>
<dbReference type="AlphaFoldDB" id="A0A160F5P6"/>
<dbReference type="PIRSF" id="PIRSF036710">
    <property type="entry name" value="YphA_Bacsu"/>
    <property type="match status" value="1"/>
</dbReference>
<accession>A0A160F5P6</accession>
<dbReference type="Proteomes" id="UP000076865">
    <property type="component" value="Chromosome"/>
</dbReference>
<keyword evidence="3" id="KW-1185">Reference proteome</keyword>